<sequence>MQIQILSLLKLKYSFLKETIADNMMECVSTRHFFLPTTSSPLDFLPMTQLMQEKFKT</sequence>
<gene>
    <name evidence="1" type="ORF">HUJ06_011096</name>
</gene>
<keyword evidence="2" id="KW-1185">Reference proteome</keyword>
<comment type="caution">
    <text evidence="1">The sequence shown here is derived from an EMBL/GenBank/DDBJ whole genome shotgun (WGS) entry which is preliminary data.</text>
</comment>
<dbReference type="AlphaFoldDB" id="A0A822YMK1"/>
<accession>A0A822YMK1</accession>
<reference evidence="1 2" key="1">
    <citation type="journal article" date="2020" name="Mol. Biol. Evol.">
        <title>Distinct Expression and Methylation Patterns for Genes with Different Fates following a Single Whole-Genome Duplication in Flowering Plants.</title>
        <authorList>
            <person name="Shi T."/>
            <person name="Rahmani R.S."/>
            <person name="Gugger P.F."/>
            <person name="Wang M."/>
            <person name="Li H."/>
            <person name="Zhang Y."/>
            <person name="Li Z."/>
            <person name="Wang Q."/>
            <person name="Van de Peer Y."/>
            <person name="Marchal K."/>
            <person name="Chen J."/>
        </authorList>
    </citation>
    <scope>NUCLEOTIDE SEQUENCE [LARGE SCALE GENOMIC DNA]</scope>
    <source>
        <tissue evidence="1">Leaf</tissue>
    </source>
</reference>
<dbReference type="EMBL" id="DUZY01000003">
    <property type="protein sequence ID" value="DAD32245.1"/>
    <property type="molecule type" value="Genomic_DNA"/>
</dbReference>
<evidence type="ECO:0000313" key="1">
    <source>
        <dbReference type="EMBL" id="DAD32245.1"/>
    </source>
</evidence>
<evidence type="ECO:0000313" key="2">
    <source>
        <dbReference type="Proteomes" id="UP000607653"/>
    </source>
</evidence>
<dbReference type="Proteomes" id="UP000607653">
    <property type="component" value="Unassembled WGS sequence"/>
</dbReference>
<organism evidence="1 2">
    <name type="scientific">Nelumbo nucifera</name>
    <name type="common">Sacred lotus</name>
    <dbReference type="NCBI Taxonomy" id="4432"/>
    <lineage>
        <taxon>Eukaryota</taxon>
        <taxon>Viridiplantae</taxon>
        <taxon>Streptophyta</taxon>
        <taxon>Embryophyta</taxon>
        <taxon>Tracheophyta</taxon>
        <taxon>Spermatophyta</taxon>
        <taxon>Magnoliopsida</taxon>
        <taxon>Proteales</taxon>
        <taxon>Nelumbonaceae</taxon>
        <taxon>Nelumbo</taxon>
    </lineage>
</organism>
<name>A0A822YMK1_NELNU</name>
<proteinExistence type="predicted"/>
<protein>
    <submittedName>
        <fullName evidence="1">Uncharacterized protein</fullName>
    </submittedName>
</protein>